<comment type="caution">
    <text evidence="2">The sequence shown here is derived from an EMBL/GenBank/DDBJ whole genome shotgun (WGS) entry which is preliminary data.</text>
</comment>
<feature type="region of interest" description="Disordered" evidence="1">
    <location>
        <begin position="57"/>
        <end position="86"/>
    </location>
</feature>
<keyword evidence="3" id="KW-1185">Reference proteome</keyword>
<sequence>MGLYIHAGLRALTSAWIGASSFAAQIDAGRIEMPGGAALAAFLTKWMLRSSIANCDTRSGRGGTDGAGADTASPDATGADGPTAGR</sequence>
<dbReference type="Proteomes" id="UP000004318">
    <property type="component" value="Unassembled WGS sequence"/>
</dbReference>
<proteinExistence type="predicted"/>
<gene>
    <name evidence="2" type="ORF">OB2597_15006</name>
</gene>
<dbReference type="EMBL" id="AAMO01000011">
    <property type="protein sequence ID" value="EAQ01763.1"/>
    <property type="molecule type" value="Genomic_DNA"/>
</dbReference>
<protein>
    <submittedName>
        <fullName evidence="2">Uncharacterized protein</fullName>
    </submittedName>
</protein>
<organism evidence="2 3">
    <name type="scientific">Pseudooceanicola batsensis (strain ATCC BAA-863 / DSM 15984 / KCTC 12145 / HTCC2597)</name>
    <name type="common">Oceanicola batsensis</name>
    <dbReference type="NCBI Taxonomy" id="252305"/>
    <lineage>
        <taxon>Bacteria</taxon>
        <taxon>Pseudomonadati</taxon>
        <taxon>Pseudomonadota</taxon>
        <taxon>Alphaproteobacteria</taxon>
        <taxon>Rhodobacterales</taxon>
        <taxon>Paracoccaceae</taxon>
        <taxon>Pseudooceanicola</taxon>
    </lineage>
</organism>
<dbReference type="RefSeq" id="WP_009807211.1">
    <property type="nucleotide sequence ID" value="NZ_CH724131.1"/>
</dbReference>
<dbReference type="OrthoDB" id="9782219at2"/>
<feature type="compositionally biased region" description="Low complexity" evidence="1">
    <location>
        <begin position="67"/>
        <end position="86"/>
    </location>
</feature>
<accession>A3U2G3</accession>
<evidence type="ECO:0000313" key="3">
    <source>
        <dbReference type="Proteomes" id="UP000004318"/>
    </source>
</evidence>
<dbReference type="HOGENOM" id="CLU_2494828_0_0_5"/>
<evidence type="ECO:0000313" key="2">
    <source>
        <dbReference type="EMBL" id="EAQ01763.1"/>
    </source>
</evidence>
<evidence type="ECO:0000256" key="1">
    <source>
        <dbReference type="SAM" id="MobiDB-lite"/>
    </source>
</evidence>
<name>A3U2G3_PSEBH</name>
<dbReference type="AlphaFoldDB" id="A3U2G3"/>
<reference evidence="2 3" key="1">
    <citation type="journal article" date="2010" name="J. Bacteriol.">
        <title>Genome sequences of Oceanicola granulosus HTCC2516(T) and Oceanicola batsensis HTCC2597(TDelta).</title>
        <authorList>
            <person name="Thrash J.C."/>
            <person name="Cho J.C."/>
            <person name="Vergin K.L."/>
            <person name="Giovannoni S.J."/>
        </authorList>
    </citation>
    <scope>NUCLEOTIDE SEQUENCE [LARGE SCALE GENOMIC DNA]</scope>
    <source>
        <strain evidence="3">ATCC BAA-863 / DSM 15984 / KCTC 12145 / HTCC2597</strain>
    </source>
</reference>